<reference evidence="3" key="1">
    <citation type="submission" date="2024-06" db="EMBL/GenBank/DDBJ databases">
        <title>Multi-omics analyses provide insights into the biosynthesis of the anticancer antibiotic pleurotin in Hohenbuehelia grisea.</title>
        <authorList>
            <person name="Weaver J.A."/>
            <person name="Alberti F."/>
        </authorList>
    </citation>
    <scope>NUCLEOTIDE SEQUENCE [LARGE SCALE GENOMIC DNA]</scope>
    <source>
        <strain evidence="3">T-177</strain>
    </source>
</reference>
<evidence type="ECO:0000313" key="2">
    <source>
        <dbReference type="EMBL" id="KAL0960303.1"/>
    </source>
</evidence>
<feature type="region of interest" description="Disordered" evidence="1">
    <location>
        <begin position="195"/>
        <end position="285"/>
    </location>
</feature>
<dbReference type="EMBL" id="JASNQZ010000002">
    <property type="protein sequence ID" value="KAL0960303.1"/>
    <property type="molecule type" value="Genomic_DNA"/>
</dbReference>
<gene>
    <name evidence="2" type="ORF">HGRIS_011929</name>
</gene>
<proteinExistence type="predicted"/>
<feature type="compositionally biased region" description="Polar residues" evidence="1">
    <location>
        <begin position="1"/>
        <end position="24"/>
    </location>
</feature>
<name>A0ABR3JWK0_9AGAR</name>
<evidence type="ECO:0000256" key="1">
    <source>
        <dbReference type="SAM" id="MobiDB-lite"/>
    </source>
</evidence>
<comment type="caution">
    <text evidence="2">The sequence shown here is derived from an EMBL/GenBank/DDBJ whole genome shotgun (WGS) entry which is preliminary data.</text>
</comment>
<dbReference type="Proteomes" id="UP001556367">
    <property type="component" value="Unassembled WGS sequence"/>
</dbReference>
<evidence type="ECO:0000313" key="3">
    <source>
        <dbReference type="Proteomes" id="UP001556367"/>
    </source>
</evidence>
<protein>
    <submittedName>
        <fullName evidence="2">Uncharacterized protein</fullName>
    </submittedName>
</protein>
<sequence length="285" mass="31058">MPLSPTFSTSASRPGTGHSVQSRPGTAGSAYDDVRRDGFCGKAGDCGVCENRGVDAGDRFSGGEDLWQCVFTRLATMQGFESRPVEGTPSTEEINLSLDALSSAVKSAGLAPLPEFSSGDLTPSTIEHCAILRPVQGIAVHDSEVLAPEPVRQGGLMRKDARHVFRQPAKPLEPPTPRTSVLGLDRLAMERLREAAEARGEDGKRKRPRLDAGDEPKFKMPSLPASRSANIRQRGAETPSNPGGLSDIGRKRIEEYRRNREKQRVHEPKGLSDLQRRANAERDRR</sequence>
<feature type="compositionally biased region" description="Basic and acidic residues" evidence="1">
    <location>
        <begin position="195"/>
        <end position="218"/>
    </location>
</feature>
<feature type="region of interest" description="Disordered" evidence="1">
    <location>
        <begin position="1"/>
        <end position="29"/>
    </location>
</feature>
<organism evidence="2 3">
    <name type="scientific">Hohenbuehelia grisea</name>
    <dbReference type="NCBI Taxonomy" id="104357"/>
    <lineage>
        <taxon>Eukaryota</taxon>
        <taxon>Fungi</taxon>
        <taxon>Dikarya</taxon>
        <taxon>Basidiomycota</taxon>
        <taxon>Agaricomycotina</taxon>
        <taxon>Agaricomycetes</taxon>
        <taxon>Agaricomycetidae</taxon>
        <taxon>Agaricales</taxon>
        <taxon>Pleurotineae</taxon>
        <taxon>Pleurotaceae</taxon>
        <taxon>Hohenbuehelia</taxon>
    </lineage>
</organism>
<accession>A0ABR3JWK0</accession>
<keyword evidence="3" id="KW-1185">Reference proteome</keyword>
<feature type="compositionally biased region" description="Basic and acidic residues" evidence="1">
    <location>
        <begin position="248"/>
        <end position="285"/>
    </location>
</feature>